<evidence type="ECO:0000256" key="2">
    <source>
        <dbReference type="ARBA" id="ARBA00022741"/>
    </source>
</evidence>
<dbReference type="FunFam" id="3.40.50.300:FF:000692">
    <property type="entry name" value="Guanine nucleotide-binding protein subunit alpha"/>
    <property type="match status" value="1"/>
</dbReference>
<dbReference type="SUPFAM" id="SSF52540">
    <property type="entry name" value="P-loop containing nucleoside triphosphate hydrolases"/>
    <property type="match status" value="1"/>
</dbReference>
<gene>
    <name evidence="6" type="ORF">RFI_01450</name>
</gene>
<keyword evidence="1" id="KW-0479">Metal-binding</keyword>
<dbReference type="Gene3D" id="3.40.50.300">
    <property type="entry name" value="P-loop containing nucleotide triphosphate hydrolases"/>
    <property type="match status" value="1"/>
</dbReference>
<dbReference type="GO" id="GO:0046872">
    <property type="term" value="F:metal ion binding"/>
    <property type="evidence" value="ECO:0007669"/>
    <property type="project" value="UniProtKB-KW"/>
</dbReference>
<dbReference type="GO" id="GO:0007188">
    <property type="term" value="P:adenylate cyclase-modulating G protein-coupled receptor signaling pathway"/>
    <property type="evidence" value="ECO:0007669"/>
    <property type="project" value="TreeGrafter"/>
</dbReference>
<evidence type="ECO:0000313" key="7">
    <source>
        <dbReference type="Proteomes" id="UP000023152"/>
    </source>
</evidence>
<dbReference type="AlphaFoldDB" id="X6PD56"/>
<dbReference type="PANTHER" id="PTHR10218">
    <property type="entry name" value="GTP-BINDING PROTEIN ALPHA SUBUNIT"/>
    <property type="match status" value="1"/>
</dbReference>
<evidence type="ECO:0000313" key="6">
    <source>
        <dbReference type="EMBL" id="ETO35612.1"/>
    </source>
</evidence>
<keyword evidence="3 5" id="KW-0342">GTP-binding</keyword>
<accession>X6PD56</accession>
<evidence type="ECO:0000256" key="5">
    <source>
        <dbReference type="PIRSR" id="PIRSR601019-1"/>
    </source>
</evidence>
<dbReference type="OrthoDB" id="5817230at2759"/>
<evidence type="ECO:0000256" key="4">
    <source>
        <dbReference type="ARBA" id="ARBA00023224"/>
    </source>
</evidence>
<name>X6PD56_RETFI</name>
<organism evidence="6 7">
    <name type="scientific">Reticulomyxa filosa</name>
    <dbReference type="NCBI Taxonomy" id="46433"/>
    <lineage>
        <taxon>Eukaryota</taxon>
        <taxon>Sar</taxon>
        <taxon>Rhizaria</taxon>
        <taxon>Retaria</taxon>
        <taxon>Foraminifera</taxon>
        <taxon>Monothalamids</taxon>
        <taxon>Reticulomyxidae</taxon>
        <taxon>Reticulomyxa</taxon>
    </lineage>
</organism>
<dbReference type="GO" id="GO:0005525">
    <property type="term" value="F:GTP binding"/>
    <property type="evidence" value="ECO:0007669"/>
    <property type="project" value="UniProtKB-KW"/>
</dbReference>
<evidence type="ECO:0000256" key="1">
    <source>
        <dbReference type="ARBA" id="ARBA00022723"/>
    </source>
</evidence>
<dbReference type="InterPro" id="IPR027417">
    <property type="entry name" value="P-loop_NTPase"/>
</dbReference>
<feature type="non-terminal residue" evidence="6">
    <location>
        <position position="1"/>
    </location>
</feature>
<dbReference type="Pfam" id="PF00503">
    <property type="entry name" value="G-alpha"/>
    <property type="match status" value="1"/>
</dbReference>
<dbReference type="EMBL" id="ASPP01001470">
    <property type="protein sequence ID" value="ETO35612.1"/>
    <property type="molecule type" value="Genomic_DNA"/>
</dbReference>
<comment type="caution">
    <text evidence="6">The sequence shown here is derived from an EMBL/GenBank/DDBJ whole genome shotgun (WGS) entry which is preliminary data.</text>
</comment>
<reference evidence="6 7" key="1">
    <citation type="journal article" date="2013" name="Curr. Biol.">
        <title>The Genome of the Foraminiferan Reticulomyxa filosa.</title>
        <authorList>
            <person name="Glockner G."/>
            <person name="Hulsmann N."/>
            <person name="Schleicher M."/>
            <person name="Noegel A.A."/>
            <person name="Eichinger L."/>
            <person name="Gallinger C."/>
            <person name="Pawlowski J."/>
            <person name="Sierra R."/>
            <person name="Euteneuer U."/>
            <person name="Pillet L."/>
            <person name="Moustafa A."/>
            <person name="Platzer M."/>
            <person name="Groth M."/>
            <person name="Szafranski K."/>
            <person name="Schliwa M."/>
        </authorList>
    </citation>
    <scope>NUCLEOTIDE SEQUENCE [LARGE SCALE GENOMIC DNA]</scope>
</reference>
<dbReference type="GO" id="GO:0005737">
    <property type="term" value="C:cytoplasm"/>
    <property type="evidence" value="ECO:0007669"/>
    <property type="project" value="TreeGrafter"/>
</dbReference>
<keyword evidence="2 5" id="KW-0547">Nucleotide-binding</keyword>
<keyword evidence="4" id="KW-0807">Transducer</keyword>
<dbReference type="PROSITE" id="PS51882">
    <property type="entry name" value="G_ALPHA"/>
    <property type="match status" value="1"/>
</dbReference>
<dbReference type="GO" id="GO:0003924">
    <property type="term" value="F:GTPase activity"/>
    <property type="evidence" value="ECO:0007669"/>
    <property type="project" value="InterPro"/>
</dbReference>
<evidence type="ECO:0000256" key="3">
    <source>
        <dbReference type="ARBA" id="ARBA00023134"/>
    </source>
</evidence>
<dbReference type="PANTHER" id="PTHR10218:SF302">
    <property type="entry name" value="GUANINE NUCLEOTIDE-BINDING PROTEIN ALPHA-5 SUBUNIT"/>
    <property type="match status" value="1"/>
</dbReference>
<dbReference type="InterPro" id="IPR001019">
    <property type="entry name" value="Gprotein_alpha_su"/>
</dbReference>
<dbReference type="PRINTS" id="PR00318">
    <property type="entry name" value="GPROTEINA"/>
</dbReference>
<feature type="binding site" evidence="5">
    <location>
        <begin position="65"/>
        <end position="68"/>
    </location>
    <ligand>
        <name>GTP</name>
        <dbReference type="ChEBI" id="CHEBI:37565"/>
    </ligand>
</feature>
<dbReference type="GO" id="GO:0005834">
    <property type="term" value="C:heterotrimeric G-protein complex"/>
    <property type="evidence" value="ECO:0007669"/>
    <property type="project" value="TreeGrafter"/>
</dbReference>
<dbReference type="GO" id="GO:0031683">
    <property type="term" value="F:G-protein beta/gamma-subunit complex binding"/>
    <property type="evidence" value="ECO:0007669"/>
    <property type="project" value="InterPro"/>
</dbReference>
<dbReference type="GO" id="GO:0001664">
    <property type="term" value="F:G protein-coupled receptor binding"/>
    <property type="evidence" value="ECO:0007669"/>
    <property type="project" value="TreeGrafter"/>
</dbReference>
<proteinExistence type="predicted"/>
<keyword evidence="7" id="KW-1185">Reference proteome</keyword>
<sequence length="120" mass="14448">RTERKKWLGLFDGTDVVMWVMSLASYDQLLFEDNVKNRYDDAFELFQNHCHDKNFKKTEFVVFLNKFDLFEEKLASIPFTKYDPNFEDSKANDTQAVIEYVQTRHEDIFHKQEKTTVLYC</sequence>
<dbReference type="Proteomes" id="UP000023152">
    <property type="component" value="Unassembled WGS sequence"/>
</dbReference>
<protein>
    <submittedName>
        <fullName evidence="6">GTP-binding alpha subunit</fullName>
    </submittedName>
</protein>